<evidence type="ECO:0000256" key="2">
    <source>
        <dbReference type="ARBA" id="ARBA00022475"/>
    </source>
</evidence>
<name>A0A3B4CZU3_PYGNA</name>
<evidence type="ECO:0000256" key="1">
    <source>
        <dbReference type="ARBA" id="ARBA00004251"/>
    </source>
</evidence>
<evidence type="ECO:0000256" key="9">
    <source>
        <dbReference type="ARBA" id="ARBA00023180"/>
    </source>
</evidence>
<dbReference type="GO" id="GO:0006955">
    <property type="term" value="P:immune response"/>
    <property type="evidence" value="ECO:0007669"/>
    <property type="project" value="TreeGrafter"/>
</dbReference>
<dbReference type="Ensembl" id="ENSPNAT00000025460.2">
    <property type="protein sequence ID" value="ENSPNAP00000016833.2"/>
    <property type="gene ID" value="ENSPNAG00000003751.2"/>
</dbReference>
<dbReference type="GO" id="GO:0042130">
    <property type="term" value="P:negative regulation of T cell proliferation"/>
    <property type="evidence" value="ECO:0007669"/>
    <property type="project" value="TreeGrafter"/>
</dbReference>
<dbReference type="Proteomes" id="UP001501920">
    <property type="component" value="Chromosome 17"/>
</dbReference>
<proteinExistence type="predicted"/>
<keyword evidence="2" id="KW-1003">Cell membrane</keyword>
<evidence type="ECO:0000256" key="10">
    <source>
        <dbReference type="ARBA" id="ARBA00023319"/>
    </source>
</evidence>
<dbReference type="Gene3D" id="2.60.40.10">
    <property type="entry name" value="Immunoglobulins"/>
    <property type="match status" value="2"/>
</dbReference>
<keyword evidence="3" id="KW-0812">Transmembrane</keyword>
<comment type="subcellular location">
    <subcellularLocation>
        <location evidence="1">Cell membrane</location>
        <topology evidence="1">Single-pass type I membrane protein</topology>
    </subcellularLocation>
</comment>
<keyword evidence="8" id="KW-0675">Receptor</keyword>
<evidence type="ECO:0000256" key="3">
    <source>
        <dbReference type="ARBA" id="ARBA00022692"/>
    </source>
</evidence>
<keyword evidence="7" id="KW-1015">Disulfide bond</keyword>
<sequence length="325" mass="36171">MSRLLVHPAFQPKTAVIDPNPPPLGKVGGAVQLTCRYDHLLPVKGVYFQKKNLSGLYELLVNGFYTNSVKDYLHDEYKHRTRVNRTERSLDFWNLKASDEGHYKSVKQIQYILLQSYISTCKNCHFLICQSLMPFPFPQAADYSIPTVTVQECSDHGEGALSCELCCSSFGGYPLANLSWTVLEDSNDVLLQEVGSVSTADKHSGVWNVSQIVRFNCTQPTTVSCSVGGAVLCSIHQPCHQGPLCVEFACSPRVCVAFLPVLQFPPAVQRHAVRPIGHAKLPLGVRDSHPVQGVSWLPPDDRWDRLQHPPSYETIAFCSILLSIF</sequence>
<dbReference type="SUPFAM" id="SSF48726">
    <property type="entry name" value="Immunoglobulin"/>
    <property type="match status" value="1"/>
</dbReference>
<dbReference type="GO" id="GO:0071222">
    <property type="term" value="P:cellular response to lipopolysaccharide"/>
    <property type="evidence" value="ECO:0007669"/>
    <property type="project" value="TreeGrafter"/>
</dbReference>
<evidence type="ECO:0000313" key="12">
    <source>
        <dbReference type="Proteomes" id="UP001501920"/>
    </source>
</evidence>
<dbReference type="GeneTree" id="ENSGT00530000067879"/>
<organism evidence="11 12">
    <name type="scientific">Pygocentrus nattereri</name>
    <name type="common">Red-bellied piranha</name>
    <dbReference type="NCBI Taxonomy" id="42514"/>
    <lineage>
        <taxon>Eukaryota</taxon>
        <taxon>Metazoa</taxon>
        <taxon>Chordata</taxon>
        <taxon>Craniata</taxon>
        <taxon>Vertebrata</taxon>
        <taxon>Euteleostomi</taxon>
        <taxon>Actinopterygii</taxon>
        <taxon>Neopterygii</taxon>
        <taxon>Teleostei</taxon>
        <taxon>Ostariophysi</taxon>
        <taxon>Characiformes</taxon>
        <taxon>Characoidei</taxon>
        <taxon>Pygocentrus</taxon>
    </lineage>
</organism>
<dbReference type="InterPro" id="IPR051713">
    <property type="entry name" value="T-cell_Activation_Regulation"/>
</dbReference>
<keyword evidence="4" id="KW-0732">Signal</keyword>
<dbReference type="InterPro" id="IPR013783">
    <property type="entry name" value="Ig-like_fold"/>
</dbReference>
<dbReference type="OMA" id="TITICKC"/>
<evidence type="ECO:0000256" key="8">
    <source>
        <dbReference type="ARBA" id="ARBA00023170"/>
    </source>
</evidence>
<dbReference type="PANTHER" id="PTHR25466">
    <property type="entry name" value="T-LYMPHOCYTE ACTIVATION ANTIGEN"/>
    <property type="match status" value="1"/>
</dbReference>
<protein>
    <recommendedName>
        <fullName evidence="13">Ig-like domain-containing protein</fullName>
    </recommendedName>
</protein>
<evidence type="ECO:0000256" key="4">
    <source>
        <dbReference type="ARBA" id="ARBA00022729"/>
    </source>
</evidence>
<keyword evidence="5" id="KW-1133">Transmembrane helix</keyword>
<reference evidence="11 12" key="1">
    <citation type="submission" date="2020-10" db="EMBL/GenBank/DDBJ databases">
        <title>Pygocentrus nattereri (red-bellied piranha) genome, fPygNat1, primary haplotype.</title>
        <authorList>
            <person name="Myers G."/>
            <person name="Meyer A."/>
            <person name="Karagic N."/>
            <person name="Pippel M."/>
            <person name="Winkler S."/>
            <person name="Tracey A."/>
            <person name="Wood J."/>
            <person name="Formenti G."/>
            <person name="Howe K."/>
            <person name="Fedrigo O."/>
            <person name="Jarvis E.D."/>
        </authorList>
    </citation>
    <scope>NUCLEOTIDE SEQUENCE [LARGE SCALE GENOMIC DNA]</scope>
</reference>
<keyword evidence="10" id="KW-0393">Immunoglobulin domain</keyword>
<keyword evidence="12" id="KW-1185">Reference proteome</keyword>
<dbReference type="GO" id="GO:0031295">
    <property type="term" value="P:T cell costimulation"/>
    <property type="evidence" value="ECO:0007669"/>
    <property type="project" value="TreeGrafter"/>
</dbReference>
<dbReference type="AlphaFoldDB" id="A0A3B4CZU3"/>
<dbReference type="GO" id="GO:0009897">
    <property type="term" value="C:external side of plasma membrane"/>
    <property type="evidence" value="ECO:0007669"/>
    <property type="project" value="TreeGrafter"/>
</dbReference>
<evidence type="ECO:0000256" key="5">
    <source>
        <dbReference type="ARBA" id="ARBA00022989"/>
    </source>
</evidence>
<reference evidence="11" key="2">
    <citation type="submission" date="2025-08" db="UniProtKB">
        <authorList>
            <consortium name="Ensembl"/>
        </authorList>
    </citation>
    <scope>IDENTIFICATION</scope>
</reference>
<keyword evidence="6" id="KW-0472">Membrane</keyword>
<accession>A0A3B4CZU3</accession>
<dbReference type="PANTHER" id="PTHR25466:SF2">
    <property type="entry name" value="T-LYMPHOCYTE ACTIVATION ANTIGEN CD86"/>
    <property type="match status" value="1"/>
</dbReference>
<evidence type="ECO:0000313" key="11">
    <source>
        <dbReference type="Ensembl" id="ENSPNAP00000016833.2"/>
    </source>
</evidence>
<dbReference type="InterPro" id="IPR036179">
    <property type="entry name" value="Ig-like_dom_sf"/>
</dbReference>
<keyword evidence="9" id="KW-0325">Glycoprotein</keyword>
<reference evidence="11" key="3">
    <citation type="submission" date="2025-09" db="UniProtKB">
        <authorList>
            <consortium name="Ensembl"/>
        </authorList>
    </citation>
    <scope>IDENTIFICATION</scope>
</reference>
<evidence type="ECO:0000256" key="6">
    <source>
        <dbReference type="ARBA" id="ARBA00023136"/>
    </source>
</evidence>
<dbReference type="GO" id="GO:0007166">
    <property type="term" value="P:cell surface receptor signaling pathway"/>
    <property type="evidence" value="ECO:0007669"/>
    <property type="project" value="TreeGrafter"/>
</dbReference>
<evidence type="ECO:0000256" key="7">
    <source>
        <dbReference type="ARBA" id="ARBA00023157"/>
    </source>
</evidence>
<dbReference type="GO" id="GO:0042102">
    <property type="term" value="P:positive regulation of T cell proliferation"/>
    <property type="evidence" value="ECO:0007669"/>
    <property type="project" value="TreeGrafter"/>
</dbReference>
<evidence type="ECO:0008006" key="13">
    <source>
        <dbReference type="Google" id="ProtNLM"/>
    </source>
</evidence>